<feature type="compositionally biased region" description="Basic and acidic residues" evidence="9">
    <location>
        <begin position="286"/>
        <end position="304"/>
    </location>
</feature>
<dbReference type="InterPro" id="IPR006631">
    <property type="entry name" value="DM4_12"/>
</dbReference>
<reference evidence="11 12" key="1">
    <citation type="submission" date="2014-07" db="EMBL/GenBank/DDBJ databases">
        <title>Genomic and transcriptomic analysis on Apis cerana provide comprehensive insights into honey bee biology.</title>
        <authorList>
            <person name="Diao Q."/>
            <person name="Sun L."/>
            <person name="Zheng H."/>
            <person name="Zheng H."/>
            <person name="Xu S."/>
            <person name="Wang S."/>
            <person name="Zeng Z."/>
            <person name="Hu F."/>
            <person name="Su S."/>
            <person name="Wu J."/>
        </authorList>
    </citation>
    <scope>NUCLEOTIDE SEQUENCE [LARGE SCALE GENOMIC DNA]</scope>
    <source>
        <tissue evidence="11">Pupae without intestine</tissue>
    </source>
</reference>
<dbReference type="SMART" id="SM00389">
    <property type="entry name" value="HOX"/>
    <property type="match status" value="1"/>
</dbReference>
<feature type="region of interest" description="Disordered" evidence="9">
    <location>
        <begin position="433"/>
        <end position="474"/>
    </location>
</feature>
<sequence>MLPPAAMHLEQKESTEKMTGTQQYLHQYRNKYYHDDRHQHPGHPQKQQDCHRYRRHYRNDHHYHHHHHHYHHRHHRYKHHQLSSQTDQQLQNGSRNSRNTDYRRTISPLSSTISLNDNSSSIQHANMFVTARERFPSSSSTDDDQSGSDTEHDSNALRSKVHSGIVHHSGTHSVRKRRGNLPKHSVKILKRWLYEHRYNAYPSDSEKLTLSQEANLTVLQVCNWFINARRRILPEMIRREGHDPLQYTISRRGKKMPAGNHQQSSSLNSRSNQNWDSLAGMSAPKRSRDHDYEDHAGLMYRSEEDSPNDYESSSHSEEERPSTQWPSVIVYPYSEAKIEQNVSQLGPYDETITHPARRGDDDESSMGNEAAYWSAPRQHLIQTSDVQHETEVYSTRKTHSPHTDETPPPTPPEEDKDKFKCLYLLVEAAVAVRQQEKEHDDDSDEDDDNDDDDYDDDDNDDNDSSNSDGDGDDDYDMMIMMMMMIIDNDNDKSSGIINRSLVYPRKLLRVSGEEEKKMERKRRILALVGLILFLKCADGENGDNKDNNEHFFSHHRQKRLLWITNDGRIALPPGTIMTITPTLALPFVRYPPYGFLSNMTISLPFTIDFDKLGLTDNENPYGVLPSAFDTTAREQGSNAAEFIAMFVKRGIGKREAIQDLPKNIFYGGERALLYGTAEDMLGNFGLNGKACLLRAICEVQGHPLNNFGLIGEMLKLFFTASKSPFSNLLKEYVEAENRGKFHGECWPYFKDCPKSLFRLPENKYIKDAFHEDIVTTEDEIEQKNRYFPSILSMDRIRKENQFSENIKHTIRLM</sequence>
<evidence type="ECO:0000256" key="2">
    <source>
        <dbReference type="ARBA" id="ARBA00023015"/>
    </source>
</evidence>
<feature type="DNA-binding region" description="Homeobox" evidence="8">
    <location>
        <begin position="174"/>
        <end position="236"/>
    </location>
</feature>
<keyword evidence="6 8" id="KW-0539">Nucleus</keyword>
<dbReference type="GO" id="GO:0005634">
    <property type="term" value="C:nucleus"/>
    <property type="evidence" value="ECO:0007669"/>
    <property type="project" value="UniProtKB-SubCell"/>
</dbReference>
<evidence type="ECO:0000256" key="7">
    <source>
        <dbReference type="ARBA" id="ARBA00038021"/>
    </source>
</evidence>
<dbReference type="Pfam" id="PF05920">
    <property type="entry name" value="Homeobox_KN"/>
    <property type="match status" value="1"/>
</dbReference>
<feature type="region of interest" description="Disordered" evidence="9">
    <location>
        <begin position="133"/>
        <end position="158"/>
    </location>
</feature>
<dbReference type="EMBL" id="KZ288322">
    <property type="protein sequence ID" value="PBC28225.1"/>
    <property type="molecule type" value="Genomic_DNA"/>
</dbReference>
<evidence type="ECO:0000259" key="10">
    <source>
        <dbReference type="PROSITE" id="PS50071"/>
    </source>
</evidence>
<organism evidence="11 12">
    <name type="scientific">Apis cerana cerana</name>
    <name type="common">Oriental honeybee</name>
    <dbReference type="NCBI Taxonomy" id="94128"/>
    <lineage>
        <taxon>Eukaryota</taxon>
        <taxon>Metazoa</taxon>
        <taxon>Ecdysozoa</taxon>
        <taxon>Arthropoda</taxon>
        <taxon>Hexapoda</taxon>
        <taxon>Insecta</taxon>
        <taxon>Pterygota</taxon>
        <taxon>Neoptera</taxon>
        <taxon>Endopterygota</taxon>
        <taxon>Hymenoptera</taxon>
        <taxon>Apocrita</taxon>
        <taxon>Aculeata</taxon>
        <taxon>Apoidea</taxon>
        <taxon>Anthophila</taxon>
        <taxon>Apidae</taxon>
        <taxon>Apis</taxon>
    </lineage>
</organism>
<feature type="region of interest" description="Disordered" evidence="9">
    <location>
        <begin position="64"/>
        <end position="103"/>
    </location>
</feature>
<comment type="subcellular location">
    <subcellularLocation>
        <location evidence="1 8">Nucleus</location>
    </subcellularLocation>
</comment>
<dbReference type="PANTHER" id="PTHR21398">
    <property type="entry name" value="AGAP007094-PA"/>
    <property type="match status" value="1"/>
</dbReference>
<dbReference type="InterPro" id="IPR009057">
    <property type="entry name" value="Homeodomain-like_sf"/>
</dbReference>
<keyword evidence="2" id="KW-0805">Transcription regulation</keyword>
<dbReference type="GO" id="GO:0048646">
    <property type="term" value="P:anatomical structure formation involved in morphogenesis"/>
    <property type="evidence" value="ECO:0007669"/>
    <property type="project" value="UniProtKB-ARBA"/>
</dbReference>
<evidence type="ECO:0000313" key="12">
    <source>
        <dbReference type="Proteomes" id="UP000242457"/>
    </source>
</evidence>
<keyword evidence="4 8" id="KW-0371">Homeobox</keyword>
<dbReference type="OrthoDB" id="6339724at2759"/>
<feature type="region of interest" description="Disordered" evidence="9">
    <location>
        <begin position="347"/>
        <end position="368"/>
    </location>
</feature>
<evidence type="ECO:0000256" key="1">
    <source>
        <dbReference type="ARBA" id="ARBA00004123"/>
    </source>
</evidence>
<gene>
    <name evidence="11" type="ORF">APICC_00577</name>
</gene>
<feature type="compositionally biased region" description="Basic and acidic residues" evidence="9">
    <location>
        <begin position="312"/>
        <end position="321"/>
    </location>
</feature>
<dbReference type="PROSITE" id="PS50071">
    <property type="entry name" value="HOMEOBOX_2"/>
    <property type="match status" value="1"/>
</dbReference>
<evidence type="ECO:0000256" key="6">
    <source>
        <dbReference type="ARBA" id="ARBA00023242"/>
    </source>
</evidence>
<evidence type="ECO:0000256" key="8">
    <source>
        <dbReference type="PROSITE-ProRule" id="PRU00108"/>
    </source>
</evidence>
<dbReference type="GO" id="GO:0006355">
    <property type="term" value="P:regulation of DNA-templated transcription"/>
    <property type="evidence" value="ECO:0007669"/>
    <property type="project" value="InterPro"/>
</dbReference>
<feature type="region of interest" description="Disordered" evidence="9">
    <location>
        <begin position="386"/>
        <end position="416"/>
    </location>
</feature>
<feature type="region of interest" description="Disordered" evidence="9">
    <location>
        <begin position="252"/>
        <end position="326"/>
    </location>
</feature>
<feature type="region of interest" description="Disordered" evidence="9">
    <location>
        <begin position="1"/>
        <end position="20"/>
    </location>
</feature>
<name>A0A2A3E924_APICC</name>
<feature type="compositionally biased region" description="Acidic residues" evidence="9">
    <location>
        <begin position="441"/>
        <end position="474"/>
    </location>
</feature>
<feature type="compositionally biased region" description="Low complexity" evidence="9">
    <location>
        <begin position="262"/>
        <end position="274"/>
    </location>
</feature>
<accession>A0A2A3E924</accession>
<keyword evidence="12" id="KW-1185">Reference proteome</keyword>
<dbReference type="InterPro" id="IPR008422">
    <property type="entry name" value="KN_HD"/>
</dbReference>
<dbReference type="STRING" id="94128.A0A2A3E924"/>
<comment type="similarity">
    <text evidence="7">Belongs to the TALE/TGIF homeobox family.</text>
</comment>
<evidence type="ECO:0000256" key="5">
    <source>
        <dbReference type="ARBA" id="ARBA00023163"/>
    </source>
</evidence>
<dbReference type="AlphaFoldDB" id="A0A2A3E924"/>
<feature type="compositionally biased region" description="Basic residues" evidence="9">
    <location>
        <begin position="64"/>
        <end position="81"/>
    </location>
</feature>
<feature type="domain" description="Homeobox" evidence="10">
    <location>
        <begin position="172"/>
        <end position="235"/>
    </location>
</feature>
<dbReference type="Gene3D" id="1.10.10.60">
    <property type="entry name" value="Homeodomain-like"/>
    <property type="match status" value="1"/>
</dbReference>
<evidence type="ECO:0000256" key="9">
    <source>
        <dbReference type="SAM" id="MobiDB-lite"/>
    </source>
</evidence>
<protein>
    <submittedName>
        <fullName evidence="11">Homeobox protein AKR</fullName>
    </submittedName>
</protein>
<dbReference type="Pfam" id="PF07841">
    <property type="entry name" value="DM4_12"/>
    <property type="match status" value="1"/>
</dbReference>
<dbReference type="CDD" id="cd00086">
    <property type="entry name" value="homeodomain"/>
    <property type="match status" value="1"/>
</dbReference>
<dbReference type="InterPro" id="IPR001356">
    <property type="entry name" value="HD"/>
</dbReference>
<dbReference type="GO" id="GO:0001654">
    <property type="term" value="P:eye development"/>
    <property type="evidence" value="ECO:0007669"/>
    <property type="project" value="UniProtKB-ARBA"/>
</dbReference>
<dbReference type="SMART" id="SM00718">
    <property type="entry name" value="DM4_12"/>
    <property type="match status" value="1"/>
</dbReference>
<dbReference type="SUPFAM" id="SSF46689">
    <property type="entry name" value="Homeodomain-like"/>
    <property type="match status" value="1"/>
</dbReference>
<dbReference type="FunFam" id="1.10.10.60:FF:000059">
    <property type="entry name" value="TGFB-induced factor homeobox 1"/>
    <property type="match status" value="1"/>
</dbReference>
<evidence type="ECO:0000313" key="11">
    <source>
        <dbReference type="EMBL" id="PBC28225.1"/>
    </source>
</evidence>
<dbReference type="Proteomes" id="UP000242457">
    <property type="component" value="Unassembled WGS sequence"/>
</dbReference>
<feature type="compositionally biased region" description="Polar residues" evidence="9">
    <location>
        <begin position="82"/>
        <end position="97"/>
    </location>
</feature>
<proteinExistence type="inferred from homology"/>
<dbReference type="GO" id="GO:0009887">
    <property type="term" value="P:animal organ morphogenesis"/>
    <property type="evidence" value="ECO:0007669"/>
    <property type="project" value="UniProtKB-ARBA"/>
</dbReference>
<keyword evidence="3 8" id="KW-0238">DNA-binding</keyword>
<dbReference type="GO" id="GO:0003677">
    <property type="term" value="F:DNA binding"/>
    <property type="evidence" value="ECO:0007669"/>
    <property type="project" value="UniProtKB-UniRule"/>
</dbReference>
<keyword evidence="5" id="KW-0804">Transcription</keyword>
<evidence type="ECO:0000256" key="4">
    <source>
        <dbReference type="ARBA" id="ARBA00023155"/>
    </source>
</evidence>
<evidence type="ECO:0000256" key="3">
    <source>
        <dbReference type="ARBA" id="ARBA00023125"/>
    </source>
</evidence>
<dbReference type="PANTHER" id="PTHR21398:SF6">
    <property type="entry name" value="AGAP007094-PA"/>
    <property type="match status" value="1"/>
</dbReference>